<dbReference type="Pfam" id="PF00041">
    <property type="entry name" value="fn3"/>
    <property type="match status" value="1"/>
</dbReference>
<dbReference type="PROSITE" id="PS50853">
    <property type="entry name" value="FN3"/>
    <property type="match status" value="1"/>
</dbReference>
<dbReference type="PANTHER" id="PTHR44170:SF6">
    <property type="entry name" value="CONTACTIN"/>
    <property type="match status" value="1"/>
</dbReference>
<feature type="region of interest" description="Disordered" evidence="2">
    <location>
        <begin position="177"/>
        <end position="198"/>
    </location>
</feature>
<dbReference type="InterPro" id="IPR024079">
    <property type="entry name" value="MetalloPept_cat_dom_sf"/>
</dbReference>
<sequence length="664" mass="71537">MSCQPQHPRAGLVSLAAAGLLLAFNVMGADTASSPIPLLMAPAALADQNAPLPDRVSEALAAAQRFRMVQINPQALTPDSLTKGSSLYLGLFDDVHLWAVIDRVATDINGVRSVRGRIQDSEHGTVLLSIKDGRILATISLPERQQEYIISDFGQKVGHVVQDVDPDLKDVLESGPDLLPPDLPAQKKALQNRPDASADTPATIDLMIVYTPAARQWANSSATSIQHVIDQTMQRNQLALDNSQLGITMNLVHTAEINYTESGDSGTDLYRLTFHAEYDPWGMEGTPRYMEEVHAWRDTYGADVVSLLARVEDTGGLGWQLNTEQGWQQLAFNLNRVQQAHNTYTVIHEIGHNMGAHHHKAQNFQPGPGLYSYSGGWRWTGQDSARYCSIMTYESGSYFSDGRDHVRVPYFSSPNISYQGVATGQATDGDNARTLMNTKATVAAYRVSSATPPPAVPSDLTATAASATAINLSWTDNSDNETGFKIERKTGTNGSWSQIATTAANATSHTNTGLTAGQTYLYRVRATNSAGNSAYSNVVTITPQAVKRADFVVTAITLTPANPAPNTLFSATVTVKNQGTAAGDGGWLDVWTHRAAAATCGVEGNQYKTVGTLAVGQVKTLTFSGLRAARAAGAKTFRAYVDSFCRVTELNDGNNQAIRSYQVQ</sequence>
<gene>
    <name evidence="4" type="ORF">EDC35_101319</name>
</gene>
<evidence type="ECO:0000256" key="1">
    <source>
        <dbReference type="ARBA" id="ARBA00023157"/>
    </source>
</evidence>
<dbReference type="CDD" id="cd00063">
    <property type="entry name" value="FN3"/>
    <property type="match status" value="1"/>
</dbReference>
<dbReference type="InterPro" id="IPR011635">
    <property type="entry name" value="CARDB"/>
</dbReference>
<dbReference type="Proteomes" id="UP000295717">
    <property type="component" value="Unassembled WGS sequence"/>
</dbReference>
<feature type="domain" description="Fibronectin type-III" evidence="3">
    <location>
        <begin position="456"/>
        <end position="546"/>
    </location>
</feature>
<dbReference type="RefSeq" id="WP_132975079.1">
    <property type="nucleotide sequence ID" value="NZ_SMAO01000001.1"/>
</dbReference>
<evidence type="ECO:0000256" key="2">
    <source>
        <dbReference type="SAM" id="MobiDB-lite"/>
    </source>
</evidence>
<reference evidence="4 5" key="1">
    <citation type="submission" date="2019-03" db="EMBL/GenBank/DDBJ databases">
        <title>Genomic Encyclopedia of Type Strains, Phase IV (KMG-IV): sequencing the most valuable type-strain genomes for metagenomic binning, comparative biology and taxonomic classification.</title>
        <authorList>
            <person name="Goeker M."/>
        </authorList>
    </citation>
    <scope>NUCLEOTIDE SEQUENCE [LARGE SCALE GENOMIC DNA]</scope>
    <source>
        <strain evidence="4 5">DSM 13587</strain>
    </source>
</reference>
<accession>A0A4V2V275</accession>
<dbReference type="InterPro" id="IPR013783">
    <property type="entry name" value="Ig-like_fold"/>
</dbReference>
<dbReference type="SUPFAM" id="SSF49265">
    <property type="entry name" value="Fibronectin type III"/>
    <property type="match status" value="1"/>
</dbReference>
<dbReference type="EMBL" id="SMAO01000001">
    <property type="protein sequence ID" value="TCT24002.1"/>
    <property type="molecule type" value="Genomic_DNA"/>
</dbReference>
<dbReference type="GO" id="GO:0008237">
    <property type="term" value="F:metallopeptidase activity"/>
    <property type="evidence" value="ECO:0007669"/>
    <property type="project" value="InterPro"/>
</dbReference>
<dbReference type="SMART" id="SM00060">
    <property type="entry name" value="FN3"/>
    <property type="match status" value="1"/>
</dbReference>
<dbReference type="Pfam" id="PF13583">
    <property type="entry name" value="Reprolysin_4"/>
    <property type="match status" value="1"/>
</dbReference>
<dbReference type="GO" id="GO:0098609">
    <property type="term" value="P:cell-cell adhesion"/>
    <property type="evidence" value="ECO:0007669"/>
    <property type="project" value="TreeGrafter"/>
</dbReference>
<proteinExistence type="predicted"/>
<evidence type="ECO:0000259" key="3">
    <source>
        <dbReference type="PROSITE" id="PS50853"/>
    </source>
</evidence>
<evidence type="ECO:0000313" key="4">
    <source>
        <dbReference type="EMBL" id="TCT24002.1"/>
    </source>
</evidence>
<keyword evidence="5" id="KW-1185">Reference proteome</keyword>
<dbReference type="InterPro" id="IPR036116">
    <property type="entry name" value="FN3_sf"/>
</dbReference>
<dbReference type="GO" id="GO:0016020">
    <property type="term" value="C:membrane"/>
    <property type="evidence" value="ECO:0007669"/>
    <property type="project" value="UniProtKB-SubCell"/>
</dbReference>
<dbReference type="Gene3D" id="3.40.390.10">
    <property type="entry name" value="Collagenase (Catalytic Domain)"/>
    <property type="match status" value="1"/>
</dbReference>
<dbReference type="Gene3D" id="2.60.40.10">
    <property type="entry name" value="Immunoglobulins"/>
    <property type="match status" value="2"/>
</dbReference>
<protein>
    <submittedName>
        <fullName evidence="4">CARDB protein</fullName>
    </submittedName>
</protein>
<dbReference type="SUPFAM" id="SSF55486">
    <property type="entry name" value="Metalloproteases ('zincins'), catalytic domain"/>
    <property type="match status" value="1"/>
</dbReference>
<comment type="caution">
    <text evidence="4">The sequence shown here is derived from an EMBL/GenBank/DDBJ whole genome shotgun (WGS) entry which is preliminary data.</text>
</comment>
<name>A0A4V2V275_9GAMM</name>
<dbReference type="AlphaFoldDB" id="A0A4V2V275"/>
<dbReference type="OrthoDB" id="9790784at2"/>
<evidence type="ECO:0000313" key="5">
    <source>
        <dbReference type="Proteomes" id="UP000295717"/>
    </source>
</evidence>
<dbReference type="Pfam" id="PF07705">
    <property type="entry name" value="CARDB"/>
    <property type="match status" value="1"/>
</dbReference>
<organism evidence="4 5">
    <name type="scientific">Thiobaca trueperi</name>
    <dbReference type="NCBI Taxonomy" id="127458"/>
    <lineage>
        <taxon>Bacteria</taxon>
        <taxon>Pseudomonadati</taxon>
        <taxon>Pseudomonadota</taxon>
        <taxon>Gammaproteobacteria</taxon>
        <taxon>Chromatiales</taxon>
        <taxon>Chromatiaceae</taxon>
        <taxon>Thiobaca</taxon>
    </lineage>
</organism>
<dbReference type="PANTHER" id="PTHR44170">
    <property type="entry name" value="PROTEIN SIDEKICK"/>
    <property type="match status" value="1"/>
</dbReference>
<dbReference type="InterPro" id="IPR003961">
    <property type="entry name" value="FN3_dom"/>
</dbReference>
<keyword evidence="1" id="KW-1015">Disulfide bond</keyword>